<dbReference type="EMBL" id="BART01017892">
    <property type="protein sequence ID" value="GAG83296.1"/>
    <property type="molecule type" value="Genomic_DNA"/>
</dbReference>
<comment type="caution">
    <text evidence="3">The sequence shown here is derived from an EMBL/GenBank/DDBJ whole genome shotgun (WGS) entry which is preliminary data.</text>
</comment>
<dbReference type="AlphaFoldDB" id="X1CGD6"/>
<evidence type="ECO:0000256" key="1">
    <source>
        <dbReference type="SAM" id="Phobius"/>
    </source>
</evidence>
<dbReference type="Pfam" id="PF13248">
    <property type="entry name" value="Zn_ribbon_3"/>
    <property type="match status" value="1"/>
</dbReference>
<dbReference type="InterPro" id="IPR059113">
    <property type="entry name" value="Znf_ribbon"/>
</dbReference>
<sequence length="246" mass="27193">KCGEQFSNSTPLCPNCGSVIAKGNIFCNKCGKELIETGSKKETHKYIERPVVEKSRNLGFKIFIGLVSGFAAIVIIVLILVYAIGINNLTNPFKPITEAGKGEQITELPKEELTEDQLQVLSMLGYPDEYVIIFDEGNNNIRIEMWTFEAMQSSFLFEGGKYISSEVVITPVLLPDDYNIGPENFIYSMTPEEVGHLIGEDGHQITETSTGLKTIIYGEGSIVCTYNTDNLLVYVSRSKEAEIAKG</sequence>
<evidence type="ECO:0000259" key="2">
    <source>
        <dbReference type="Pfam" id="PF13248"/>
    </source>
</evidence>
<keyword evidence="1" id="KW-1133">Transmembrane helix</keyword>
<keyword evidence="1" id="KW-0472">Membrane</keyword>
<feature type="non-terminal residue" evidence="3">
    <location>
        <position position="1"/>
    </location>
</feature>
<gene>
    <name evidence="3" type="ORF">S01H4_33906</name>
</gene>
<keyword evidence="1" id="KW-0812">Transmembrane</keyword>
<reference evidence="3" key="1">
    <citation type="journal article" date="2014" name="Front. Microbiol.">
        <title>High frequency of phylogenetically diverse reductive dehalogenase-homologous genes in deep subseafloor sedimentary metagenomes.</title>
        <authorList>
            <person name="Kawai M."/>
            <person name="Futagami T."/>
            <person name="Toyoda A."/>
            <person name="Takaki Y."/>
            <person name="Nishi S."/>
            <person name="Hori S."/>
            <person name="Arai W."/>
            <person name="Tsubouchi T."/>
            <person name="Morono Y."/>
            <person name="Uchiyama I."/>
            <person name="Ito T."/>
            <person name="Fujiyama A."/>
            <person name="Inagaki F."/>
            <person name="Takami H."/>
        </authorList>
    </citation>
    <scope>NUCLEOTIDE SEQUENCE</scope>
    <source>
        <strain evidence="3">Expedition CK06-06</strain>
    </source>
</reference>
<organism evidence="3">
    <name type="scientific">marine sediment metagenome</name>
    <dbReference type="NCBI Taxonomy" id="412755"/>
    <lineage>
        <taxon>unclassified sequences</taxon>
        <taxon>metagenomes</taxon>
        <taxon>ecological metagenomes</taxon>
    </lineage>
</organism>
<name>X1CGD6_9ZZZZ</name>
<evidence type="ECO:0000313" key="3">
    <source>
        <dbReference type="EMBL" id="GAG83296.1"/>
    </source>
</evidence>
<proteinExistence type="predicted"/>
<accession>X1CGD6</accession>
<feature type="domain" description="Putative zinc-ribbon" evidence="2">
    <location>
        <begin position="13"/>
        <end position="34"/>
    </location>
</feature>
<feature type="transmembrane region" description="Helical" evidence="1">
    <location>
        <begin position="62"/>
        <end position="85"/>
    </location>
</feature>
<protein>
    <recommendedName>
        <fullName evidence="2">Putative zinc-ribbon domain-containing protein</fullName>
    </recommendedName>
</protein>